<dbReference type="RefSeq" id="WP_408105060.1">
    <property type="nucleotide sequence ID" value="NZ_JBFNFH010000003.1"/>
</dbReference>
<gene>
    <name evidence="1" type="ORF">ABGF40_02085</name>
</gene>
<evidence type="ECO:0000313" key="1">
    <source>
        <dbReference type="EMBL" id="MFM1524453.1"/>
    </source>
</evidence>
<dbReference type="SUPFAM" id="SSF46894">
    <property type="entry name" value="C-terminal effector domain of the bipartite response regulators"/>
    <property type="match status" value="1"/>
</dbReference>
<organism evidence="1 2">
    <name type="scientific">Helcococcus bovis</name>
    <dbReference type="NCBI Taxonomy" id="3153252"/>
    <lineage>
        <taxon>Bacteria</taxon>
        <taxon>Bacillati</taxon>
        <taxon>Bacillota</taxon>
        <taxon>Tissierellia</taxon>
        <taxon>Tissierellales</taxon>
        <taxon>Peptoniphilaceae</taxon>
        <taxon>Helcococcus</taxon>
    </lineage>
</organism>
<comment type="caution">
    <text evidence="1">The sequence shown here is derived from an EMBL/GenBank/DDBJ whole genome shotgun (WGS) entry which is preliminary data.</text>
</comment>
<dbReference type="InterPro" id="IPR016032">
    <property type="entry name" value="Sig_transdc_resp-reg_C-effctor"/>
</dbReference>
<evidence type="ECO:0000313" key="2">
    <source>
        <dbReference type="Proteomes" id="UP001629536"/>
    </source>
</evidence>
<dbReference type="Proteomes" id="UP001629536">
    <property type="component" value="Unassembled WGS sequence"/>
</dbReference>
<keyword evidence="2" id="KW-1185">Reference proteome</keyword>
<dbReference type="Gene3D" id="1.10.10.10">
    <property type="entry name" value="Winged helix-like DNA-binding domain superfamily/Winged helix DNA-binding domain"/>
    <property type="match status" value="1"/>
</dbReference>
<accession>A0ABW9F647</accession>
<sequence length="117" mass="13840">MITKLRQEGYSYKEIADALIISVNTVKSFCRRNGITKTKDNKNTICINCGAEIDEGKKFCSSKCRQSWWNNNLDKVNRKAYYSFTCSYCHKPFNAYGNKNRKYCSHKCYIKDRFYHE</sequence>
<reference evidence="1 2" key="1">
    <citation type="journal article" date="2024" name="Front. Microbiol.">
        <title>Pangenomic and biochemical analyses of Helcococcus ovis reveal widespread tetracycline resistance and a novel bacterial species, Helcococcus bovis.</title>
        <authorList>
            <person name="Cunha F."/>
            <person name="Zhai Y."/>
            <person name="Casaro S."/>
            <person name="Jones K.L."/>
            <person name="Hernandez M."/>
            <person name="Bisinotto R.S."/>
            <person name="Kariyawasam S."/>
            <person name="Brown M.B."/>
            <person name="Phillips A."/>
            <person name="Jeong K.C."/>
            <person name="Galvao K.N."/>
        </authorList>
    </citation>
    <scope>NUCLEOTIDE SEQUENCE [LARGE SCALE GENOMIC DNA]</scope>
    <source>
        <strain evidence="1 2">KG197</strain>
    </source>
</reference>
<protein>
    <submittedName>
        <fullName evidence="1">DUF2116 family Zn-ribbon domain-containing protein</fullName>
    </submittedName>
</protein>
<dbReference type="EMBL" id="JBFNFH010000003">
    <property type="protein sequence ID" value="MFM1524453.1"/>
    <property type="molecule type" value="Genomic_DNA"/>
</dbReference>
<proteinExistence type="predicted"/>
<dbReference type="InterPro" id="IPR036388">
    <property type="entry name" value="WH-like_DNA-bd_sf"/>
</dbReference>
<name>A0ABW9F647_9FIRM</name>